<proteinExistence type="predicted"/>
<comment type="caution">
    <text evidence="1">The sequence shown here is derived from an EMBL/GenBank/DDBJ whole genome shotgun (WGS) entry which is preliminary data.</text>
</comment>
<dbReference type="Proteomes" id="UP001164929">
    <property type="component" value="Chromosome 1"/>
</dbReference>
<organism evidence="1 2">
    <name type="scientific">Populus alba x Populus x berolinensis</name>
    <dbReference type="NCBI Taxonomy" id="444605"/>
    <lineage>
        <taxon>Eukaryota</taxon>
        <taxon>Viridiplantae</taxon>
        <taxon>Streptophyta</taxon>
        <taxon>Embryophyta</taxon>
        <taxon>Tracheophyta</taxon>
        <taxon>Spermatophyta</taxon>
        <taxon>Magnoliopsida</taxon>
        <taxon>eudicotyledons</taxon>
        <taxon>Gunneridae</taxon>
        <taxon>Pentapetalae</taxon>
        <taxon>rosids</taxon>
        <taxon>fabids</taxon>
        <taxon>Malpighiales</taxon>
        <taxon>Salicaceae</taxon>
        <taxon>Saliceae</taxon>
        <taxon>Populus</taxon>
    </lineage>
</organism>
<dbReference type="EMBL" id="JAQIZT010000001">
    <property type="protein sequence ID" value="KAJ7013073.1"/>
    <property type="molecule type" value="Genomic_DNA"/>
</dbReference>
<dbReference type="AlphaFoldDB" id="A0AAD6WHG2"/>
<reference evidence="1 2" key="1">
    <citation type="journal article" date="2023" name="Mol. Ecol. Resour.">
        <title>Chromosome-level genome assembly of a triploid poplar Populus alba 'Berolinensis'.</title>
        <authorList>
            <person name="Chen S."/>
            <person name="Yu Y."/>
            <person name="Wang X."/>
            <person name="Wang S."/>
            <person name="Zhang T."/>
            <person name="Zhou Y."/>
            <person name="He R."/>
            <person name="Meng N."/>
            <person name="Wang Y."/>
            <person name="Liu W."/>
            <person name="Liu Z."/>
            <person name="Liu J."/>
            <person name="Guo Q."/>
            <person name="Huang H."/>
            <person name="Sederoff R.R."/>
            <person name="Wang G."/>
            <person name="Qu G."/>
            <person name="Chen S."/>
        </authorList>
    </citation>
    <scope>NUCLEOTIDE SEQUENCE [LARGE SCALE GENOMIC DNA]</scope>
    <source>
        <strain evidence="1">SC-2020</strain>
    </source>
</reference>
<protein>
    <submittedName>
        <fullName evidence="1">Uncharacterized protein</fullName>
    </submittedName>
</protein>
<keyword evidence="2" id="KW-1185">Reference proteome</keyword>
<evidence type="ECO:0000313" key="1">
    <source>
        <dbReference type="EMBL" id="KAJ7013073.1"/>
    </source>
</evidence>
<gene>
    <name evidence="1" type="ORF">NC653_002941</name>
</gene>
<name>A0AAD6WHG2_9ROSI</name>
<sequence>MPLLLLIALSDFSSIFMLAFTTI</sequence>
<evidence type="ECO:0000313" key="2">
    <source>
        <dbReference type="Proteomes" id="UP001164929"/>
    </source>
</evidence>
<accession>A0AAD6WHG2</accession>